<evidence type="ECO:0000313" key="3">
    <source>
        <dbReference type="Proteomes" id="UP000002729"/>
    </source>
</evidence>
<dbReference type="KEGG" id="aaf:AURANDRAFT_18065"/>
<dbReference type="InParanoid" id="F0YHH2"/>
<dbReference type="PROSITE" id="PS51857">
    <property type="entry name" value="CSD_2"/>
    <property type="match status" value="1"/>
</dbReference>
<evidence type="ECO:0000313" key="2">
    <source>
        <dbReference type="EMBL" id="EGB05446.1"/>
    </source>
</evidence>
<dbReference type="Gene3D" id="2.40.50.140">
    <property type="entry name" value="Nucleic acid-binding proteins"/>
    <property type="match status" value="1"/>
</dbReference>
<dbReference type="SUPFAM" id="SSF50249">
    <property type="entry name" value="Nucleic acid-binding proteins"/>
    <property type="match status" value="1"/>
</dbReference>
<dbReference type="EMBL" id="GL833141">
    <property type="protein sequence ID" value="EGB05446.1"/>
    <property type="molecule type" value="Genomic_DNA"/>
</dbReference>
<reference evidence="2 3" key="1">
    <citation type="journal article" date="2011" name="Proc. Natl. Acad. Sci. U.S.A.">
        <title>Niche of harmful alga Aureococcus anophagefferens revealed through ecogenomics.</title>
        <authorList>
            <person name="Gobler C.J."/>
            <person name="Berry D.L."/>
            <person name="Dyhrman S.T."/>
            <person name="Wilhelm S.W."/>
            <person name="Salamov A."/>
            <person name="Lobanov A.V."/>
            <person name="Zhang Y."/>
            <person name="Collier J.L."/>
            <person name="Wurch L.L."/>
            <person name="Kustka A.B."/>
            <person name="Dill B.D."/>
            <person name="Shah M."/>
            <person name="VerBerkmoes N.C."/>
            <person name="Kuo A."/>
            <person name="Terry A."/>
            <person name="Pangilinan J."/>
            <person name="Lindquist E.A."/>
            <person name="Lucas S."/>
            <person name="Paulsen I.T."/>
            <person name="Hattenrath-Lehmann T.K."/>
            <person name="Talmage S.C."/>
            <person name="Walker E.A."/>
            <person name="Koch F."/>
            <person name="Burson A.M."/>
            <person name="Marcoval M.A."/>
            <person name="Tang Y.Z."/>
            <person name="Lecleir G.R."/>
            <person name="Coyne K.J."/>
            <person name="Berg G.M."/>
            <person name="Bertrand E.M."/>
            <person name="Saito M.A."/>
            <person name="Gladyshev V.N."/>
            <person name="Grigoriev I.V."/>
        </authorList>
    </citation>
    <scope>NUCLEOTIDE SEQUENCE [LARGE SCALE GENOMIC DNA]</scope>
    <source>
        <strain evidence="3">CCMP 1984</strain>
    </source>
</reference>
<feature type="non-terminal residue" evidence="2">
    <location>
        <position position="1"/>
    </location>
</feature>
<dbReference type="GO" id="GO:0003676">
    <property type="term" value="F:nucleic acid binding"/>
    <property type="evidence" value="ECO:0007669"/>
    <property type="project" value="InterPro"/>
</dbReference>
<name>F0YHH2_AURAN</name>
<dbReference type="OrthoDB" id="422005at2759"/>
<dbReference type="CDD" id="cd04458">
    <property type="entry name" value="CSP_CDS"/>
    <property type="match status" value="1"/>
</dbReference>
<proteinExistence type="predicted"/>
<feature type="non-terminal residue" evidence="2">
    <location>
        <position position="51"/>
    </location>
</feature>
<dbReference type="PIRSF" id="PIRSF002599">
    <property type="entry name" value="Cold_shock_A"/>
    <property type="match status" value="1"/>
</dbReference>
<gene>
    <name evidence="2" type="ORF">AURANDRAFT_18065</name>
</gene>
<dbReference type="AlphaFoldDB" id="F0YHH2"/>
<dbReference type="GeneID" id="20218943"/>
<dbReference type="Proteomes" id="UP000002729">
    <property type="component" value="Unassembled WGS sequence"/>
</dbReference>
<organism evidence="3">
    <name type="scientific">Aureococcus anophagefferens</name>
    <name type="common">Harmful bloom alga</name>
    <dbReference type="NCBI Taxonomy" id="44056"/>
    <lineage>
        <taxon>Eukaryota</taxon>
        <taxon>Sar</taxon>
        <taxon>Stramenopiles</taxon>
        <taxon>Ochrophyta</taxon>
        <taxon>Pelagophyceae</taxon>
        <taxon>Pelagomonadales</taxon>
        <taxon>Pelagomonadaceae</taxon>
        <taxon>Aureococcus</taxon>
    </lineage>
</organism>
<protein>
    <recommendedName>
        <fullName evidence="1">CSD domain-containing protein</fullName>
    </recommendedName>
</protein>
<dbReference type="InterPro" id="IPR012156">
    <property type="entry name" value="Cold_shock_CspA"/>
</dbReference>
<sequence>GTLLWFDQTKQYGFISPENGHDNYFLHGIDIYDQVHKGQKVQFEHGTDVSG</sequence>
<dbReference type="InterPro" id="IPR012340">
    <property type="entry name" value="NA-bd_OB-fold"/>
</dbReference>
<dbReference type="Pfam" id="PF00313">
    <property type="entry name" value="CSD"/>
    <property type="match status" value="1"/>
</dbReference>
<dbReference type="RefSeq" id="XP_009039828.1">
    <property type="nucleotide sequence ID" value="XM_009041580.1"/>
</dbReference>
<feature type="domain" description="CSD" evidence="1">
    <location>
        <begin position="1"/>
        <end position="51"/>
    </location>
</feature>
<dbReference type="InterPro" id="IPR002059">
    <property type="entry name" value="CSP_DNA-bd"/>
</dbReference>
<accession>F0YHH2</accession>
<evidence type="ECO:0000259" key="1">
    <source>
        <dbReference type="PROSITE" id="PS51857"/>
    </source>
</evidence>
<keyword evidence="3" id="KW-1185">Reference proteome</keyword>